<gene>
    <name evidence="10" type="ORF">VitviT2T_002483</name>
</gene>
<evidence type="ECO:0000313" key="10">
    <source>
        <dbReference type="EMBL" id="WJZ82753.1"/>
    </source>
</evidence>
<dbReference type="EMBL" id="CP126649">
    <property type="protein sequence ID" value="WJZ82753.1"/>
    <property type="molecule type" value="Genomic_DNA"/>
</dbReference>
<keyword evidence="6" id="KW-0648">Protein biosynthesis</keyword>
<dbReference type="PANTHER" id="PTHR11946:SF109">
    <property type="entry name" value="VALINE--TRNA LIGASE"/>
    <property type="match status" value="1"/>
</dbReference>
<sequence>MPNEDELHEAMLLTFANEQDPPNAMNVVEITDKLGFHSFRQPISYIEVDYEDIKVKTLLKVLGYEKLVEFGVLTSFAYPIEGRKEIVVAITVVEIMLGGTIIVVCPDDEMYMGFHGKFAIHPFNGRKLPIIYDAILVDKNFGIGAVKITPTHDPNDFEVGKRHNLEFINIFTNDGKINSNGGPKFAGMTRFKAHEVVVASLHKKGTL</sequence>
<comment type="similarity">
    <text evidence="1">Belongs to the class-I aminoacyl-tRNA synthetase family.</text>
</comment>
<dbReference type="PANTHER" id="PTHR11946">
    <property type="entry name" value="VALYL-TRNA SYNTHETASES"/>
    <property type="match status" value="1"/>
</dbReference>
<dbReference type="Gene3D" id="3.90.740.10">
    <property type="entry name" value="Valyl/Leucyl/Isoleucyl-tRNA synthetase, editing domain"/>
    <property type="match status" value="1"/>
</dbReference>
<evidence type="ECO:0000256" key="2">
    <source>
        <dbReference type="ARBA" id="ARBA00013169"/>
    </source>
</evidence>
<proteinExistence type="inferred from homology"/>
<dbReference type="Pfam" id="PF13603">
    <property type="entry name" value="tRNA-synt_1_2"/>
    <property type="match status" value="1"/>
</dbReference>
<reference evidence="10 11" key="1">
    <citation type="journal article" date="2023" name="Hortic Res">
        <title>The complete reference genome for grapevine (Vitis vinifera L.) genetics and breeding.</title>
        <authorList>
            <person name="Shi X."/>
            <person name="Cao S."/>
            <person name="Wang X."/>
            <person name="Huang S."/>
            <person name="Wang Y."/>
            <person name="Liu Z."/>
            <person name="Liu W."/>
            <person name="Leng X."/>
            <person name="Peng Y."/>
            <person name="Wang N."/>
            <person name="Wang Y."/>
            <person name="Ma Z."/>
            <person name="Xu X."/>
            <person name="Zhang F."/>
            <person name="Xue H."/>
            <person name="Zhong H."/>
            <person name="Wang Y."/>
            <person name="Zhang K."/>
            <person name="Velt A."/>
            <person name="Avia K."/>
            <person name="Holtgrawe D."/>
            <person name="Grimplet J."/>
            <person name="Matus J.T."/>
            <person name="Ware D."/>
            <person name="Wu X."/>
            <person name="Wang H."/>
            <person name="Liu C."/>
            <person name="Fang Y."/>
            <person name="Rustenholz C."/>
            <person name="Cheng Z."/>
            <person name="Xiao H."/>
            <person name="Zhou Y."/>
        </authorList>
    </citation>
    <scope>NUCLEOTIDE SEQUENCE [LARGE SCALE GENOMIC DNA]</scope>
    <source>
        <strain evidence="11">cv. Pinot noir / PN40024</strain>
        <tissue evidence="10">Leaf</tissue>
    </source>
</reference>
<dbReference type="InterPro" id="IPR002303">
    <property type="entry name" value="Valyl-tRNA_ligase"/>
</dbReference>
<protein>
    <recommendedName>
        <fullName evidence="2">valine--tRNA ligase</fullName>
        <ecNumber evidence="2">6.1.1.9</ecNumber>
    </recommendedName>
    <alternativeName>
        <fullName evidence="8">Valyl-tRNA synthetase</fullName>
    </alternativeName>
</protein>
<evidence type="ECO:0000256" key="7">
    <source>
        <dbReference type="ARBA" id="ARBA00023146"/>
    </source>
</evidence>
<name>A0ABY9BIM4_VITVI</name>
<evidence type="ECO:0000313" key="11">
    <source>
        <dbReference type="Proteomes" id="UP001227230"/>
    </source>
</evidence>
<dbReference type="SUPFAM" id="SSF50677">
    <property type="entry name" value="ValRS/IleRS/LeuRS editing domain"/>
    <property type="match status" value="1"/>
</dbReference>
<evidence type="ECO:0000259" key="9">
    <source>
        <dbReference type="Pfam" id="PF13603"/>
    </source>
</evidence>
<organism evidence="10 11">
    <name type="scientific">Vitis vinifera</name>
    <name type="common">Grape</name>
    <dbReference type="NCBI Taxonomy" id="29760"/>
    <lineage>
        <taxon>Eukaryota</taxon>
        <taxon>Viridiplantae</taxon>
        <taxon>Streptophyta</taxon>
        <taxon>Embryophyta</taxon>
        <taxon>Tracheophyta</taxon>
        <taxon>Spermatophyta</taxon>
        <taxon>Magnoliopsida</taxon>
        <taxon>eudicotyledons</taxon>
        <taxon>Gunneridae</taxon>
        <taxon>Pentapetalae</taxon>
        <taxon>rosids</taxon>
        <taxon>Vitales</taxon>
        <taxon>Vitaceae</taxon>
        <taxon>Viteae</taxon>
        <taxon>Vitis</taxon>
    </lineage>
</organism>
<dbReference type="InterPro" id="IPR025709">
    <property type="entry name" value="Leu_tRNA-synth_edit"/>
</dbReference>
<keyword evidence="4" id="KW-0547">Nucleotide-binding</keyword>
<evidence type="ECO:0000256" key="3">
    <source>
        <dbReference type="ARBA" id="ARBA00022598"/>
    </source>
</evidence>
<dbReference type="InterPro" id="IPR027417">
    <property type="entry name" value="P-loop_NTPase"/>
</dbReference>
<keyword evidence="11" id="KW-1185">Reference proteome</keyword>
<keyword evidence="5" id="KW-0067">ATP-binding</keyword>
<dbReference type="Gene3D" id="3.40.50.300">
    <property type="entry name" value="P-loop containing nucleotide triphosphate hydrolases"/>
    <property type="match status" value="1"/>
</dbReference>
<keyword evidence="3" id="KW-0436">Ligase</keyword>
<evidence type="ECO:0000256" key="4">
    <source>
        <dbReference type="ARBA" id="ARBA00022741"/>
    </source>
</evidence>
<evidence type="ECO:0000256" key="1">
    <source>
        <dbReference type="ARBA" id="ARBA00005594"/>
    </source>
</evidence>
<accession>A0ABY9BIM4</accession>
<feature type="domain" description="Leucyl-tRNA synthetase editing" evidence="9">
    <location>
        <begin position="114"/>
        <end position="175"/>
    </location>
</feature>
<dbReference type="Proteomes" id="UP001227230">
    <property type="component" value="Chromosome 2"/>
</dbReference>
<evidence type="ECO:0000256" key="5">
    <source>
        <dbReference type="ARBA" id="ARBA00022840"/>
    </source>
</evidence>
<evidence type="ECO:0000256" key="8">
    <source>
        <dbReference type="ARBA" id="ARBA00029936"/>
    </source>
</evidence>
<dbReference type="EC" id="6.1.1.9" evidence="2"/>
<evidence type="ECO:0000256" key="6">
    <source>
        <dbReference type="ARBA" id="ARBA00022917"/>
    </source>
</evidence>
<dbReference type="InterPro" id="IPR009008">
    <property type="entry name" value="Val/Leu/Ile-tRNA-synth_edit"/>
</dbReference>
<keyword evidence="7" id="KW-0030">Aminoacyl-tRNA synthetase</keyword>